<feature type="domain" description="Disease resistance N-terminal" evidence="5">
    <location>
        <begin position="270"/>
        <end position="361"/>
    </location>
</feature>
<dbReference type="InterPro" id="IPR032675">
    <property type="entry name" value="LRR_dom_sf"/>
</dbReference>
<protein>
    <recommendedName>
        <fullName evidence="5">Disease resistance N-terminal domain-containing protein</fullName>
    </recommendedName>
</protein>
<keyword evidence="4" id="KW-0067">ATP-binding</keyword>
<dbReference type="GO" id="GO:0005524">
    <property type="term" value="F:ATP binding"/>
    <property type="evidence" value="ECO:0007669"/>
    <property type="project" value="UniProtKB-KW"/>
</dbReference>
<evidence type="ECO:0000256" key="2">
    <source>
        <dbReference type="ARBA" id="ARBA00022741"/>
    </source>
</evidence>
<comment type="caution">
    <text evidence="6">The sequence shown here is derived from an EMBL/GenBank/DDBJ whole genome shotgun (WGS) entry which is preliminary data.</text>
</comment>
<evidence type="ECO:0000259" key="5">
    <source>
        <dbReference type="Pfam" id="PF18052"/>
    </source>
</evidence>
<dbReference type="InterPro" id="IPR041118">
    <property type="entry name" value="Rx_N"/>
</dbReference>
<dbReference type="GO" id="GO:0006952">
    <property type="term" value="P:defense response"/>
    <property type="evidence" value="ECO:0007669"/>
    <property type="project" value="UniProtKB-KW"/>
</dbReference>
<organism evidence="6 7">
    <name type="scientific">Cannabis sativa</name>
    <name type="common">Hemp</name>
    <name type="synonym">Marijuana</name>
    <dbReference type="NCBI Taxonomy" id="3483"/>
    <lineage>
        <taxon>Eukaryota</taxon>
        <taxon>Viridiplantae</taxon>
        <taxon>Streptophyta</taxon>
        <taxon>Embryophyta</taxon>
        <taxon>Tracheophyta</taxon>
        <taxon>Spermatophyta</taxon>
        <taxon>Magnoliopsida</taxon>
        <taxon>eudicotyledons</taxon>
        <taxon>Gunneridae</taxon>
        <taxon>Pentapetalae</taxon>
        <taxon>rosids</taxon>
        <taxon>fabids</taxon>
        <taxon>Rosales</taxon>
        <taxon>Cannabaceae</taxon>
        <taxon>Cannabis</taxon>
    </lineage>
</organism>
<name>A0A7J6FLL9_CANSA</name>
<dbReference type="Gene3D" id="3.80.10.10">
    <property type="entry name" value="Ribonuclease Inhibitor"/>
    <property type="match status" value="2"/>
</dbReference>
<keyword evidence="3" id="KW-0611">Plant defense</keyword>
<keyword evidence="1" id="KW-0677">Repeat</keyword>
<dbReference type="SUPFAM" id="SSF52058">
    <property type="entry name" value="L domain-like"/>
    <property type="match status" value="1"/>
</dbReference>
<proteinExistence type="predicted"/>
<dbReference type="EMBL" id="JAATIQ010000195">
    <property type="protein sequence ID" value="KAF4371525.1"/>
    <property type="molecule type" value="Genomic_DNA"/>
</dbReference>
<dbReference type="Pfam" id="PF18052">
    <property type="entry name" value="Rx_N"/>
    <property type="match status" value="2"/>
</dbReference>
<dbReference type="PROSITE" id="PS51257">
    <property type="entry name" value="PROKAR_LIPOPROTEIN"/>
    <property type="match status" value="1"/>
</dbReference>
<keyword evidence="2" id="KW-0547">Nucleotide-binding</keyword>
<evidence type="ECO:0000313" key="7">
    <source>
        <dbReference type="Proteomes" id="UP000583929"/>
    </source>
</evidence>
<evidence type="ECO:0000256" key="1">
    <source>
        <dbReference type="ARBA" id="ARBA00022737"/>
    </source>
</evidence>
<dbReference type="AlphaFoldDB" id="A0A7J6FLL9"/>
<accession>A0A7J6FLL9</accession>
<evidence type="ECO:0000256" key="4">
    <source>
        <dbReference type="ARBA" id="ARBA00022840"/>
    </source>
</evidence>
<evidence type="ECO:0000256" key="3">
    <source>
        <dbReference type="ARBA" id="ARBA00022821"/>
    </source>
</evidence>
<dbReference type="Proteomes" id="UP000583929">
    <property type="component" value="Unassembled WGS sequence"/>
</dbReference>
<dbReference type="PANTHER" id="PTHR36766">
    <property type="entry name" value="PLANT BROAD-SPECTRUM MILDEW RESISTANCE PROTEIN RPW8"/>
    <property type="match status" value="1"/>
</dbReference>
<keyword evidence="7" id="KW-1185">Reference proteome</keyword>
<reference evidence="6 7" key="1">
    <citation type="journal article" date="2020" name="bioRxiv">
        <title>Sequence and annotation of 42 cannabis genomes reveals extensive copy number variation in cannabinoid synthesis and pathogen resistance genes.</title>
        <authorList>
            <person name="Mckernan K.J."/>
            <person name="Helbert Y."/>
            <person name="Kane L.T."/>
            <person name="Ebling H."/>
            <person name="Zhang L."/>
            <person name="Liu B."/>
            <person name="Eaton Z."/>
            <person name="Mclaughlin S."/>
            <person name="Kingan S."/>
            <person name="Baybayan P."/>
            <person name="Concepcion G."/>
            <person name="Jordan M."/>
            <person name="Riva A."/>
            <person name="Barbazuk W."/>
            <person name="Harkins T."/>
        </authorList>
    </citation>
    <scope>NUCLEOTIDE SEQUENCE [LARGE SCALE GENOMIC DNA]</scope>
    <source>
        <strain evidence="7">cv. Jamaican Lion 4</strain>
        <tissue evidence="6">Leaf</tissue>
    </source>
</reference>
<dbReference type="Gene3D" id="1.20.5.4130">
    <property type="match status" value="1"/>
</dbReference>
<sequence length="758" mass="84933">MRIHRLENSDILYKATNPTNPSSSSTGCFPSTLQELRLLSCGSSFRSLNMDLFPNLKTLEIAFSHHIEVVSMSDGKSLEELTSLTIRGCNNFASFPDGGLIAPKLSEFIVRDCSKLKWLPKKMTSLLSLESLAIVDCPLMETFPKGEGGLPVSLSTLEISCDGKNETSSVVSERLFKLKSTFNSLAAIRFEVENKRIKNPAVEKWLDDPLDVVDDAEDFFGDIEYDAMKPNKVDESKKEKQKAISKLLTCFSKPMAELVIEAFLSASFDFLLEKITSPYVEDFFFKGKNESSSVVSERLFKLKSTFNCLAAVCIEVENKRIKNPAVEKWLDNLLDAVDDAEDFFGDIEYDAMKPKNVELKKEKRKAISKLLSCCSKPSNSADCERNAKMEAILKRLEHLADQIGKLNLEKNVGEVKPSESSRAKTSLPDEPELYVDLARTISGKYSCLLEQTDNIDRLEKKTRHLGCVKELYADNKIASYDFGATRLRTFLTLLGSSSSEIIFSNEIECNDYFEAISVSDGKSLEELTFLLIENCGSFVSFPNGGLIAPKLSDLQIFNCPKLKWLPEKMTSLSSLKSLTIIGCPLIETSPENGMPASLNGNMEEILKRLEYLANQIGNLNLEKNVVEVKPSESSRVKTSLPDEPELYVSMSFFVKSWDRRGSSCFVIHDLLVDLAKIVAGKYSSLLEHNEDIVTFEKKTRHLGCVMEHSSDNKYSHSTIPLPSSSIPLLKKLWIILQISRYGFISQSQNSLYCIQPLF</sequence>
<gene>
    <name evidence="6" type="ORF">G4B88_008240</name>
</gene>
<dbReference type="PANTHER" id="PTHR36766:SF40">
    <property type="entry name" value="DISEASE RESISTANCE PROTEIN RGA3"/>
    <property type="match status" value="1"/>
</dbReference>
<feature type="domain" description="Disease resistance N-terminal" evidence="5">
    <location>
        <begin position="170"/>
        <end position="236"/>
    </location>
</feature>
<evidence type="ECO:0000313" key="6">
    <source>
        <dbReference type="EMBL" id="KAF4371525.1"/>
    </source>
</evidence>